<evidence type="ECO:0000313" key="1">
    <source>
        <dbReference type="EMBL" id="UNH39984.1"/>
    </source>
</evidence>
<dbReference type="Proteomes" id="UP000829420">
    <property type="component" value="Chromosome"/>
</dbReference>
<sequence>MSQSTKRIPPYPLRMPDDLREWYALEADNNARSLNAELVKTLTDRRNRVEGQRKNAQ</sequence>
<reference evidence="1" key="1">
    <citation type="submission" date="2022-03" db="EMBL/GenBank/DDBJ databases">
        <title>ESBL-producing Moellerella wisconsensis and Escherichia marmotae isolated from wild game meat.</title>
        <authorList>
            <person name="Biggel M."/>
        </authorList>
    </citation>
    <scope>NUCLEOTIDE SEQUENCE</scope>
    <source>
        <strain evidence="1">W1</strain>
    </source>
</reference>
<proteinExistence type="predicted"/>
<gene>
    <name evidence="1" type="ORF">MNY70_05945</name>
</gene>
<keyword evidence="1" id="KW-0238">DNA-binding</keyword>
<dbReference type="EMBL" id="CP093255">
    <property type="protein sequence ID" value="UNH39984.1"/>
    <property type="molecule type" value="Genomic_DNA"/>
</dbReference>
<organism evidence="1 2">
    <name type="scientific">Moellerella wisconsensis</name>
    <dbReference type="NCBI Taxonomy" id="158849"/>
    <lineage>
        <taxon>Bacteria</taxon>
        <taxon>Pseudomonadati</taxon>
        <taxon>Pseudomonadota</taxon>
        <taxon>Gammaproteobacteria</taxon>
        <taxon>Enterobacterales</taxon>
        <taxon>Morganellaceae</taxon>
        <taxon>Moellerella</taxon>
    </lineage>
</organism>
<evidence type="ECO:0000313" key="2">
    <source>
        <dbReference type="Proteomes" id="UP000829420"/>
    </source>
</evidence>
<keyword evidence="2" id="KW-1185">Reference proteome</keyword>
<protein>
    <submittedName>
        <fullName evidence="1">Arc family DNA-binding protein</fullName>
    </submittedName>
</protein>
<name>A0ACD3YB52_9GAMM</name>
<accession>A0ACD3YB52</accession>